<feature type="compositionally biased region" description="Basic and acidic residues" evidence="3">
    <location>
        <begin position="172"/>
        <end position="190"/>
    </location>
</feature>
<dbReference type="GO" id="GO:0016757">
    <property type="term" value="F:glycosyltransferase activity"/>
    <property type="evidence" value="ECO:0007669"/>
    <property type="project" value="UniProtKB-KW"/>
</dbReference>
<sequence length="372" mass="39145">MIIIRPRAAGGILSHIRDEHRMLTAAGHPTLDAGPTDDAIPASAIHHHGMPIGARPHPLRDLRAVLALRTLLGRSPSVAVHAHGVRAGALAVLARRGCAPERRGRLIVTLHNALPTRGVSAAVGAVLLRITARGADGILAVSPDLADAARAAGAEQVERAVIPAQRPGATDAPRDSEELASARRDGRDPNPSRGTDTDSEPLRLLMPARLAPQKDIPTALAAMALLKERGMGPVRLDIAGEGPLRHHLEQLIAGSGEEAHLLGHRTDLPALMADADVIVQSSVWEGQPVAIQEALHRGCAVIATDAGGTRWVTEDAALLVPPADPSALADAIVQMSDAAVRADFRLRALRRSHSLPGDADLLEQITRLLQLD</sequence>
<dbReference type="PANTHER" id="PTHR12526:SF636">
    <property type="entry name" value="BLL3647 PROTEIN"/>
    <property type="match status" value="1"/>
</dbReference>
<reference evidence="5 6" key="1">
    <citation type="submission" date="2020-08" db="EMBL/GenBank/DDBJ databases">
        <title>Sequencing the genomes of 1000 actinobacteria strains.</title>
        <authorList>
            <person name="Klenk H.-P."/>
        </authorList>
    </citation>
    <scope>NUCLEOTIDE SEQUENCE [LARGE SCALE GENOMIC DNA]</scope>
    <source>
        <strain evidence="5 6">DSM 23040</strain>
    </source>
</reference>
<feature type="region of interest" description="Disordered" evidence="3">
    <location>
        <begin position="160"/>
        <end position="201"/>
    </location>
</feature>
<name>A0A839QUY4_9MICO</name>
<dbReference type="PANTHER" id="PTHR12526">
    <property type="entry name" value="GLYCOSYLTRANSFERASE"/>
    <property type="match status" value="1"/>
</dbReference>
<proteinExistence type="predicted"/>
<protein>
    <submittedName>
        <fullName evidence="5">Glycosyltransferase involved in cell wall biosynthesis</fullName>
    </submittedName>
</protein>
<dbReference type="EMBL" id="JACHWP010000001">
    <property type="protein sequence ID" value="MBB3022590.1"/>
    <property type="molecule type" value="Genomic_DNA"/>
</dbReference>
<evidence type="ECO:0000313" key="5">
    <source>
        <dbReference type="EMBL" id="MBB3022590.1"/>
    </source>
</evidence>
<evidence type="ECO:0000259" key="4">
    <source>
        <dbReference type="Pfam" id="PF13579"/>
    </source>
</evidence>
<accession>A0A839QUY4</accession>
<keyword evidence="1" id="KW-0328">Glycosyltransferase</keyword>
<dbReference type="Gene3D" id="3.40.50.2000">
    <property type="entry name" value="Glycogen Phosphorylase B"/>
    <property type="match status" value="2"/>
</dbReference>
<dbReference type="RefSeq" id="WP_183374770.1">
    <property type="nucleotide sequence ID" value="NZ_CBCSFZ010000021.1"/>
</dbReference>
<comment type="caution">
    <text evidence="5">The sequence shown here is derived from an EMBL/GenBank/DDBJ whole genome shotgun (WGS) entry which is preliminary data.</text>
</comment>
<evidence type="ECO:0000256" key="2">
    <source>
        <dbReference type="ARBA" id="ARBA00022679"/>
    </source>
</evidence>
<dbReference type="Pfam" id="PF13692">
    <property type="entry name" value="Glyco_trans_1_4"/>
    <property type="match status" value="1"/>
</dbReference>
<dbReference type="Proteomes" id="UP000568050">
    <property type="component" value="Unassembled WGS sequence"/>
</dbReference>
<dbReference type="Pfam" id="PF13579">
    <property type="entry name" value="Glyco_trans_4_4"/>
    <property type="match status" value="1"/>
</dbReference>
<evidence type="ECO:0000313" key="6">
    <source>
        <dbReference type="Proteomes" id="UP000568050"/>
    </source>
</evidence>
<gene>
    <name evidence="5" type="ORF">FHX50_000838</name>
</gene>
<organism evidence="5 6">
    <name type="scientific">Helcobacillus massiliensis</name>
    <dbReference type="NCBI Taxonomy" id="521392"/>
    <lineage>
        <taxon>Bacteria</taxon>
        <taxon>Bacillati</taxon>
        <taxon>Actinomycetota</taxon>
        <taxon>Actinomycetes</taxon>
        <taxon>Micrococcales</taxon>
        <taxon>Dermabacteraceae</taxon>
        <taxon>Helcobacillus</taxon>
    </lineage>
</organism>
<keyword evidence="2 5" id="KW-0808">Transferase</keyword>
<evidence type="ECO:0000256" key="1">
    <source>
        <dbReference type="ARBA" id="ARBA00022676"/>
    </source>
</evidence>
<dbReference type="AlphaFoldDB" id="A0A839QUY4"/>
<evidence type="ECO:0000256" key="3">
    <source>
        <dbReference type="SAM" id="MobiDB-lite"/>
    </source>
</evidence>
<dbReference type="SUPFAM" id="SSF53756">
    <property type="entry name" value="UDP-Glycosyltransferase/glycogen phosphorylase"/>
    <property type="match status" value="1"/>
</dbReference>
<feature type="domain" description="Glycosyltransferase subfamily 4-like N-terminal" evidence="4">
    <location>
        <begin position="19"/>
        <end position="163"/>
    </location>
</feature>
<keyword evidence="6" id="KW-1185">Reference proteome</keyword>
<dbReference type="InterPro" id="IPR028098">
    <property type="entry name" value="Glyco_trans_4-like_N"/>
</dbReference>